<accession>A0AC61RVD4</accession>
<sequence>MKELLNLTGYEYKKIFQKKSTWIALAVVLLWVLFSGVSGMIGDYYIDEEKADSHYHMIKQEIEALEHLEVKELNQEFFQKGQEDLAEFSKNQEELRYNWENTENKAEYWKKYYKAYAPYCNLDTLLIMMGNHNIDIEGVDGTNFYEYRSRMMENIFQGEKLSEEEIAFHEKENEKINTPYAYGNMLGFDNYFQMQTPNFIFLAFAVAIILAPMFAGERTSHMDALVLSSRYGKNKLIWAKLLTGISFAVFAALGFSIICLLEMQTVYGLSGWNLPIQVTAAGFYLNLPVNLLEFLGITAGCCLSATCMTAMIVMFCSAKMKTAFGVIIVCFVFIFAPIFLVNMVGEFRFLYMLVCSLPTAMYYPRSVAAHQLLSVGNHYFYFFQWVPVVYLFLTAGLAVWSYRSFKNHQIQ</sequence>
<reference evidence="1" key="1">
    <citation type="submission" date="2019-04" db="EMBL/GenBank/DDBJ databases">
        <title>Microbes associate with the intestines of laboratory mice.</title>
        <authorList>
            <person name="Navarre W."/>
            <person name="Wong E."/>
            <person name="Huang K."/>
            <person name="Tropini C."/>
            <person name="Ng K."/>
            <person name="Yu B."/>
        </authorList>
    </citation>
    <scope>NUCLEOTIDE SEQUENCE</scope>
    <source>
        <strain evidence="1">NM01_1-7b</strain>
    </source>
</reference>
<proteinExistence type="predicted"/>
<gene>
    <name evidence="1" type="ORF">E5329_13595</name>
</gene>
<name>A0AC61RVD4_9FIRM</name>
<comment type="caution">
    <text evidence="1">The sequence shown here is derived from an EMBL/GenBank/DDBJ whole genome shotgun (WGS) entry which is preliminary data.</text>
</comment>
<dbReference type="Proteomes" id="UP000304953">
    <property type="component" value="Unassembled WGS sequence"/>
</dbReference>
<organism evidence="1 2">
    <name type="scientific">Petralouisia muris</name>
    <dbReference type="NCBI Taxonomy" id="3032872"/>
    <lineage>
        <taxon>Bacteria</taxon>
        <taxon>Bacillati</taxon>
        <taxon>Bacillota</taxon>
        <taxon>Clostridia</taxon>
        <taxon>Lachnospirales</taxon>
        <taxon>Lachnospiraceae</taxon>
        <taxon>Petralouisia</taxon>
    </lineage>
</organism>
<evidence type="ECO:0000313" key="1">
    <source>
        <dbReference type="EMBL" id="TGY95610.1"/>
    </source>
</evidence>
<keyword evidence="2" id="KW-1185">Reference proteome</keyword>
<protein>
    <submittedName>
        <fullName evidence="1">Uncharacterized protein</fullName>
    </submittedName>
</protein>
<evidence type="ECO:0000313" key="2">
    <source>
        <dbReference type="Proteomes" id="UP000304953"/>
    </source>
</evidence>
<dbReference type="EMBL" id="SRYA01000026">
    <property type="protein sequence ID" value="TGY95610.1"/>
    <property type="molecule type" value="Genomic_DNA"/>
</dbReference>